<accession>A0A9D4M3V8</accession>
<protein>
    <recommendedName>
        <fullName evidence="5">D-beta-hydroxybutyrate dehydrogenase, mitochondrial</fullName>
    </recommendedName>
</protein>
<evidence type="ECO:0000313" key="4">
    <source>
        <dbReference type="Proteomes" id="UP000828390"/>
    </source>
</evidence>
<reference evidence="3" key="1">
    <citation type="journal article" date="2019" name="bioRxiv">
        <title>The Genome of the Zebra Mussel, Dreissena polymorpha: A Resource for Invasive Species Research.</title>
        <authorList>
            <person name="McCartney M.A."/>
            <person name="Auch B."/>
            <person name="Kono T."/>
            <person name="Mallez S."/>
            <person name="Zhang Y."/>
            <person name="Obille A."/>
            <person name="Becker A."/>
            <person name="Abrahante J.E."/>
            <person name="Garbe J."/>
            <person name="Badalamenti J.P."/>
            <person name="Herman A."/>
            <person name="Mangelson H."/>
            <person name="Liachko I."/>
            <person name="Sullivan S."/>
            <person name="Sone E.D."/>
            <person name="Koren S."/>
            <person name="Silverstein K.A.T."/>
            <person name="Beckman K.B."/>
            <person name="Gohl D.M."/>
        </authorList>
    </citation>
    <scope>NUCLEOTIDE SEQUENCE</scope>
    <source>
        <strain evidence="3">Duluth1</strain>
        <tissue evidence="3">Whole animal</tissue>
    </source>
</reference>
<feature type="transmembrane region" description="Helical" evidence="2">
    <location>
        <begin position="12"/>
        <end position="28"/>
    </location>
</feature>
<dbReference type="PROSITE" id="PS00061">
    <property type="entry name" value="ADH_SHORT"/>
    <property type="match status" value="1"/>
</dbReference>
<dbReference type="OrthoDB" id="2102561at2759"/>
<organism evidence="3 4">
    <name type="scientific">Dreissena polymorpha</name>
    <name type="common">Zebra mussel</name>
    <name type="synonym">Mytilus polymorpha</name>
    <dbReference type="NCBI Taxonomy" id="45954"/>
    <lineage>
        <taxon>Eukaryota</taxon>
        <taxon>Metazoa</taxon>
        <taxon>Spiralia</taxon>
        <taxon>Lophotrochozoa</taxon>
        <taxon>Mollusca</taxon>
        <taxon>Bivalvia</taxon>
        <taxon>Autobranchia</taxon>
        <taxon>Heteroconchia</taxon>
        <taxon>Euheterodonta</taxon>
        <taxon>Imparidentia</taxon>
        <taxon>Neoheterodontei</taxon>
        <taxon>Myida</taxon>
        <taxon>Dreissenoidea</taxon>
        <taxon>Dreissenidae</taxon>
        <taxon>Dreissena</taxon>
    </lineage>
</organism>
<proteinExistence type="predicted"/>
<keyword evidence="2" id="KW-0472">Membrane</keyword>
<evidence type="ECO:0000256" key="1">
    <source>
        <dbReference type="ARBA" id="ARBA00023002"/>
    </source>
</evidence>
<comment type="caution">
    <text evidence="3">The sequence shown here is derived from an EMBL/GenBank/DDBJ whole genome shotgun (WGS) entry which is preliminary data.</text>
</comment>
<feature type="transmembrane region" description="Helical" evidence="2">
    <location>
        <begin position="34"/>
        <end position="53"/>
    </location>
</feature>
<dbReference type="Pfam" id="PF00106">
    <property type="entry name" value="adh_short"/>
    <property type="match status" value="1"/>
</dbReference>
<dbReference type="GO" id="GO:0008202">
    <property type="term" value="P:steroid metabolic process"/>
    <property type="evidence" value="ECO:0007669"/>
    <property type="project" value="TreeGrafter"/>
</dbReference>
<evidence type="ECO:0000313" key="3">
    <source>
        <dbReference type="EMBL" id="KAH3869723.1"/>
    </source>
</evidence>
<dbReference type="Proteomes" id="UP000828390">
    <property type="component" value="Unassembled WGS sequence"/>
</dbReference>
<dbReference type="InterPro" id="IPR020904">
    <property type="entry name" value="Sc_DH/Rdtase_CS"/>
</dbReference>
<evidence type="ECO:0008006" key="5">
    <source>
        <dbReference type="Google" id="ProtNLM"/>
    </source>
</evidence>
<dbReference type="EMBL" id="JAIWYP010000002">
    <property type="protein sequence ID" value="KAH3869723.1"/>
    <property type="molecule type" value="Genomic_DNA"/>
</dbReference>
<dbReference type="PANTHER" id="PTHR43313:SF36">
    <property type="entry name" value="D-BETA-HYDROXYBUTYRATE DEHYDROGENASE, MITOCHONDRIAL"/>
    <property type="match status" value="1"/>
</dbReference>
<keyword evidence="2" id="KW-0812">Transmembrane</keyword>
<dbReference type="Gene3D" id="3.40.50.720">
    <property type="entry name" value="NAD(P)-binding Rossmann-like Domain"/>
    <property type="match status" value="1"/>
</dbReference>
<name>A0A9D4M3V8_DREPO</name>
<dbReference type="PANTHER" id="PTHR43313">
    <property type="entry name" value="SHORT-CHAIN DEHYDROGENASE/REDUCTASE FAMILY 9C"/>
    <property type="match status" value="1"/>
</dbReference>
<dbReference type="SUPFAM" id="SSF51735">
    <property type="entry name" value="NAD(P)-binding Rossmann-fold domains"/>
    <property type="match status" value="1"/>
</dbReference>
<dbReference type="InterPro" id="IPR002347">
    <property type="entry name" value="SDR_fam"/>
</dbReference>
<keyword evidence="1" id="KW-0560">Oxidoreductase</keyword>
<reference evidence="3" key="2">
    <citation type="submission" date="2020-11" db="EMBL/GenBank/DDBJ databases">
        <authorList>
            <person name="McCartney M.A."/>
            <person name="Auch B."/>
            <person name="Kono T."/>
            <person name="Mallez S."/>
            <person name="Becker A."/>
            <person name="Gohl D.M."/>
            <person name="Silverstein K.A.T."/>
            <person name="Koren S."/>
            <person name="Bechman K.B."/>
            <person name="Herman A."/>
            <person name="Abrahante J.E."/>
            <person name="Garbe J."/>
        </authorList>
    </citation>
    <scope>NUCLEOTIDE SEQUENCE</scope>
    <source>
        <strain evidence="3">Duluth1</strain>
        <tissue evidence="3">Whole animal</tissue>
    </source>
</reference>
<sequence length="364" mass="41347">MQISQENKETYIFYSFLLVSGFILYWLIREAYLYGAILVVFYVTYQKIVRNGIRFVEGKGRGVLITGCDTGFGHYLALRLWQNGFTVFAGCYLPDDEGAKSLQRKDSETLQVLKLDVTKDNHVEKALKHVQENLPQNGLWAVVNNAAINYLCDIEFCSLDLMRRVEDVNYYGMVRITKAFIPLLRKSKGRIINVTSVKGRIALPADVCYTTTKWAGEAFSDILRREMKRFGIKVVIVEPGNFGGITGMLNDKNIERVVTALEESWQNASDEIKAAYGRKYIDDEIEGLKSASRTSAKFIEPVINAMHDAVANERPEYRYLVNGGTKPAVDWYCLCARMNEILPEGFVDLFIEKTSPLPPVKKRV</sequence>
<dbReference type="InterPro" id="IPR036291">
    <property type="entry name" value="NAD(P)-bd_dom_sf"/>
</dbReference>
<evidence type="ECO:0000256" key="2">
    <source>
        <dbReference type="SAM" id="Phobius"/>
    </source>
</evidence>
<dbReference type="GO" id="GO:0016491">
    <property type="term" value="F:oxidoreductase activity"/>
    <property type="evidence" value="ECO:0007669"/>
    <property type="project" value="UniProtKB-KW"/>
</dbReference>
<dbReference type="AlphaFoldDB" id="A0A9D4M3V8"/>
<keyword evidence="4" id="KW-1185">Reference proteome</keyword>
<dbReference type="PRINTS" id="PR00081">
    <property type="entry name" value="GDHRDH"/>
</dbReference>
<keyword evidence="2" id="KW-1133">Transmembrane helix</keyword>
<gene>
    <name evidence="3" type="ORF">DPMN_032893</name>
</gene>